<dbReference type="SUPFAM" id="SSF50475">
    <property type="entry name" value="FMN-binding split barrel"/>
    <property type="match status" value="1"/>
</dbReference>
<dbReference type="KEGG" id="gma:AciX8_0112"/>
<keyword evidence="4" id="KW-1185">Reference proteome</keyword>
<protein>
    <submittedName>
        <fullName evidence="3">Pyridoxamine 5'-phosphate oxidase-related FMN-binding protein</fullName>
    </submittedName>
</protein>
<organism evidence="3 4">
    <name type="scientific">Granulicella mallensis (strain ATCC BAA-1857 / DSM 23137 / MP5ACTX8)</name>
    <dbReference type="NCBI Taxonomy" id="682795"/>
    <lineage>
        <taxon>Bacteria</taxon>
        <taxon>Pseudomonadati</taxon>
        <taxon>Acidobacteriota</taxon>
        <taxon>Terriglobia</taxon>
        <taxon>Terriglobales</taxon>
        <taxon>Acidobacteriaceae</taxon>
        <taxon>Granulicella</taxon>
    </lineage>
</organism>
<accession>G8NYQ7</accession>
<dbReference type="eggNOG" id="COG3576">
    <property type="taxonomic scope" value="Bacteria"/>
</dbReference>
<dbReference type="STRING" id="682795.AciX8_0112"/>
<dbReference type="Pfam" id="PF01243">
    <property type="entry name" value="PNPOx_N"/>
    <property type="match status" value="1"/>
</dbReference>
<dbReference type="OrthoDB" id="9796486at2"/>
<dbReference type="AlphaFoldDB" id="G8NYQ7"/>
<evidence type="ECO:0000313" key="3">
    <source>
        <dbReference type="EMBL" id="AEU34470.1"/>
    </source>
</evidence>
<dbReference type="InterPro" id="IPR012349">
    <property type="entry name" value="Split_barrel_FMN-bd"/>
</dbReference>
<feature type="region of interest" description="Disordered" evidence="1">
    <location>
        <begin position="1"/>
        <end position="29"/>
    </location>
</feature>
<gene>
    <name evidence="3" type="ordered locus">AciX8_0112</name>
</gene>
<dbReference type="HOGENOM" id="CLU_054513_0_0_0"/>
<feature type="compositionally biased region" description="Basic and acidic residues" evidence="1">
    <location>
        <begin position="1"/>
        <end position="25"/>
    </location>
</feature>
<sequence length="292" mass="32503">MSMDPFHEGERRVQRRVGGTEEADRNSPMISPYIPAGAIPFLQQQSLLVLAVLDKGAMWCLPVAGKAGWMAASRDTLYLDLEQTIDPVDERILRAAEDRQLVGGVVLDFATRRRLRVNGRLEKPSDKLMVLSVAEAYPNCPKYITQRALAWSKDAPAHALLEGESLTREQRDAFEKTDVFFIATQHPERGLDASHRGGNPGFVVSPSDRTIRFPDYAGNNLFNTLGNLEIDARVGLLLPDFNNGTALAISGTASVSYEDQGRARWTTVTVQRWTQMRLPVLEKARQLSPFNP</sequence>
<dbReference type="EMBL" id="CP003130">
    <property type="protein sequence ID" value="AEU34470.1"/>
    <property type="molecule type" value="Genomic_DNA"/>
</dbReference>
<dbReference type="RefSeq" id="WP_014263354.1">
    <property type="nucleotide sequence ID" value="NC_016631.1"/>
</dbReference>
<evidence type="ECO:0000313" key="4">
    <source>
        <dbReference type="Proteomes" id="UP000007113"/>
    </source>
</evidence>
<proteinExistence type="predicted"/>
<feature type="domain" description="Pyridoxamine 5'-phosphate oxidase N-terminal" evidence="2">
    <location>
        <begin position="166"/>
        <end position="275"/>
    </location>
</feature>
<dbReference type="Gene3D" id="2.30.110.10">
    <property type="entry name" value="Electron Transport, Fmn-binding Protein, Chain A"/>
    <property type="match status" value="1"/>
</dbReference>
<dbReference type="InterPro" id="IPR011576">
    <property type="entry name" value="Pyridox_Oxase_N"/>
</dbReference>
<dbReference type="PANTHER" id="PTHR42815:SF2">
    <property type="entry name" value="FAD-BINDING, PUTATIVE (AFU_ORTHOLOGUE AFUA_6G07600)-RELATED"/>
    <property type="match status" value="1"/>
</dbReference>
<evidence type="ECO:0000256" key="1">
    <source>
        <dbReference type="SAM" id="MobiDB-lite"/>
    </source>
</evidence>
<reference evidence="3 4" key="1">
    <citation type="submission" date="2011-11" db="EMBL/GenBank/DDBJ databases">
        <title>Complete sequence of Granulicella mallensis MP5ACTX8.</title>
        <authorList>
            <consortium name="US DOE Joint Genome Institute"/>
            <person name="Lucas S."/>
            <person name="Copeland A."/>
            <person name="Lapidus A."/>
            <person name="Cheng J.-F."/>
            <person name="Goodwin L."/>
            <person name="Pitluck S."/>
            <person name="Peters L."/>
            <person name="Lu M."/>
            <person name="Detter J.C."/>
            <person name="Han C."/>
            <person name="Tapia R."/>
            <person name="Land M."/>
            <person name="Hauser L."/>
            <person name="Kyrpides N."/>
            <person name="Ivanova N."/>
            <person name="Mikhailova N."/>
            <person name="Pagani I."/>
            <person name="Rawat S."/>
            <person name="Mannisto M."/>
            <person name="Haggblom M."/>
            <person name="Woyke T."/>
        </authorList>
    </citation>
    <scope>NUCLEOTIDE SEQUENCE [LARGE SCALE GENOMIC DNA]</scope>
    <source>
        <strain evidence="4">ATCC BAA-1857 / DSM 23137 / MP5ACTX8</strain>
    </source>
</reference>
<evidence type="ECO:0000259" key="2">
    <source>
        <dbReference type="Pfam" id="PF01243"/>
    </source>
</evidence>
<dbReference type="Proteomes" id="UP000007113">
    <property type="component" value="Chromosome"/>
</dbReference>
<name>G8NYQ7_GRAMM</name>
<dbReference type="PANTHER" id="PTHR42815">
    <property type="entry name" value="FAD-BINDING, PUTATIVE (AFU_ORTHOLOGUE AFUA_6G07600)-RELATED"/>
    <property type="match status" value="1"/>
</dbReference>